<name>A0A075AVW1_ROZAC</name>
<dbReference type="InterPro" id="IPR011989">
    <property type="entry name" value="ARM-like"/>
</dbReference>
<evidence type="ECO:0000256" key="1">
    <source>
        <dbReference type="ARBA" id="ARBA00004308"/>
    </source>
</evidence>
<dbReference type="AlphaFoldDB" id="A0A075AVW1"/>
<feature type="compositionally biased region" description="Basic and acidic residues" evidence="5">
    <location>
        <begin position="645"/>
        <end position="664"/>
    </location>
</feature>
<accession>A0A075AVW1</accession>
<dbReference type="PANTHER" id="PTHR16023">
    <property type="entry name" value="TAX1 BINDING PROTEIN-RELATED"/>
    <property type="match status" value="1"/>
</dbReference>
<evidence type="ECO:0000313" key="7">
    <source>
        <dbReference type="EMBL" id="EPZ34458.1"/>
    </source>
</evidence>
<dbReference type="OrthoDB" id="5574975at2759"/>
<dbReference type="STRING" id="988480.A0A075AVW1"/>
<evidence type="ECO:0000256" key="3">
    <source>
        <dbReference type="ARBA" id="ARBA00022737"/>
    </source>
</evidence>
<dbReference type="Proteomes" id="UP000030755">
    <property type="component" value="Unassembled WGS sequence"/>
</dbReference>
<dbReference type="Pfam" id="PF12755">
    <property type="entry name" value="Vac14_Fab1_bd"/>
    <property type="match status" value="1"/>
</dbReference>
<dbReference type="GO" id="GO:0010008">
    <property type="term" value="C:endosome membrane"/>
    <property type="evidence" value="ECO:0007669"/>
    <property type="project" value="TreeGrafter"/>
</dbReference>
<evidence type="ECO:0000256" key="4">
    <source>
        <dbReference type="ARBA" id="ARBA00023136"/>
    </source>
</evidence>
<dbReference type="HOGENOM" id="CLU_293578_0_0_1"/>
<feature type="region of interest" description="Disordered" evidence="5">
    <location>
        <begin position="753"/>
        <end position="844"/>
    </location>
</feature>
<comment type="subcellular location">
    <subcellularLocation>
        <location evidence="1">Endomembrane system</location>
    </subcellularLocation>
</comment>
<evidence type="ECO:0000313" key="8">
    <source>
        <dbReference type="Proteomes" id="UP000030755"/>
    </source>
</evidence>
<feature type="compositionally biased region" description="Polar residues" evidence="5">
    <location>
        <begin position="754"/>
        <end position="781"/>
    </location>
</feature>
<dbReference type="SUPFAM" id="SSF48371">
    <property type="entry name" value="ARM repeat"/>
    <property type="match status" value="1"/>
</dbReference>
<dbReference type="Pfam" id="PF11916">
    <property type="entry name" value="Vac14_Fig4_bd"/>
    <property type="match status" value="1"/>
</dbReference>
<feature type="compositionally biased region" description="Polar residues" evidence="5">
    <location>
        <begin position="667"/>
        <end position="705"/>
    </location>
</feature>
<keyword evidence="3" id="KW-0677">Repeat</keyword>
<evidence type="ECO:0000256" key="2">
    <source>
        <dbReference type="ARBA" id="ARBA00010225"/>
    </source>
</evidence>
<gene>
    <name evidence="7" type="ORF">O9G_004712</name>
</gene>
<dbReference type="InterPro" id="IPR021841">
    <property type="entry name" value="VAC14_Fig4p-bd"/>
</dbReference>
<dbReference type="Gene3D" id="1.25.10.10">
    <property type="entry name" value="Leucine-rich Repeat Variant"/>
    <property type="match status" value="1"/>
</dbReference>
<feature type="region of interest" description="Disordered" evidence="5">
    <location>
        <begin position="643"/>
        <end position="705"/>
    </location>
</feature>
<feature type="compositionally biased region" description="Low complexity" evidence="5">
    <location>
        <begin position="795"/>
        <end position="805"/>
    </location>
</feature>
<protein>
    <submittedName>
        <fullName evidence="7">Vacuolar protein 14-like protein</fullName>
    </submittedName>
</protein>
<dbReference type="GO" id="GO:0070772">
    <property type="term" value="C:PAS complex"/>
    <property type="evidence" value="ECO:0007669"/>
    <property type="project" value="InterPro"/>
</dbReference>
<dbReference type="InterPro" id="IPR026825">
    <property type="entry name" value="Vac14"/>
</dbReference>
<proteinExistence type="inferred from homology"/>
<evidence type="ECO:0000256" key="5">
    <source>
        <dbReference type="SAM" id="MobiDB-lite"/>
    </source>
</evidence>
<organism evidence="7 8">
    <name type="scientific">Rozella allomycis (strain CSF55)</name>
    <dbReference type="NCBI Taxonomy" id="988480"/>
    <lineage>
        <taxon>Eukaryota</taxon>
        <taxon>Fungi</taxon>
        <taxon>Fungi incertae sedis</taxon>
        <taxon>Cryptomycota</taxon>
        <taxon>Cryptomycota incertae sedis</taxon>
        <taxon>Rozella</taxon>
    </lineage>
</organism>
<evidence type="ECO:0000259" key="6">
    <source>
        <dbReference type="Pfam" id="PF11916"/>
    </source>
</evidence>
<dbReference type="GO" id="GO:0000329">
    <property type="term" value="C:fungal-type vacuole membrane"/>
    <property type="evidence" value="ECO:0007669"/>
    <property type="project" value="TreeGrafter"/>
</dbReference>
<keyword evidence="4" id="KW-0472">Membrane</keyword>
<reference evidence="7 8" key="1">
    <citation type="journal article" date="2013" name="Curr. Biol.">
        <title>Shared signatures of parasitism and phylogenomics unite Cryptomycota and microsporidia.</title>
        <authorList>
            <person name="James T.Y."/>
            <person name="Pelin A."/>
            <person name="Bonen L."/>
            <person name="Ahrendt S."/>
            <person name="Sain D."/>
            <person name="Corradi N."/>
            <person name="Stajich J.E."/>
        </authorList>
    </citation>
    <scope>NUCLEOTIDE SEQUENCE [LARGE SCALE GENOMIC DNA]</scope>
    <source>
        <strain evidence="7 8">CSF55</strain>
    </source>
</reference>
<dbReference type="EMBL" id="KE560951">
    <property type="protein sequence ID" value="EPZ34458.1"/>
    <property type="molecule type" value="Genomic_DNA"/>
</dbReference>
<dbReference type="InterPro" id="IPR016024">
    <property type="entry name" value="ARM-type_fold"/>
</dbReference>
<keyword evidence="8" id="KW-1185">Reference proteome</keyword>
<sequence length="1035" mass="118892">MDADQILKDICPPILACFSDQDSRVRYYACEAMYNIAKTTRHNILIYFNEIFDCLCKLCTDVELSVRNGAELLDRLLRDIVNEKPIFNVEKFIPLIKERIFVQMKNARQFLVSWVCLLHSLPELNFIVFLPEFLDGLFRYLSDESQDIRTMTRSCLDAFLSAISMREKTDLDMRRVSVILLDFATMEGLLFHFYKLDDLPREIALQWLETVIKIDSTSIVFLSDKALFAIVRSMSCSSLAIREIGTSLNSKLFQIIQSSNEDIGYDALTRTLVQFATQDNESARLASLDWLLMIHLKCPQKVRLFKVFGKSLSDCSEEAIKKTLHLLSQISSSFSGESFNNFIIQLLELFKSDRKLLETKGSLIIRQLCISLQPEKVFCSFSEFLEIENVMIYDLEFASFIVQHLTIILLTATELVDLRRKLKFMDLKDNISLFHALYKSWVHNPVSTLALCFLAQMYEHAYYLIMTFSEYEITVNFLVQVDKLVQLIESPIFSFLRLQLLEPDKYFFLYKSLYGLLMLLPQSSAFATLRNRLNSVQSVSLLSKPTLSSPVEKKTKTTKEFLDLISYFKQVQAKHEKERRQSLFPPQMNILILLLCLFKIISYTGIHKRFIGLREVNDGSYPAKVYNDGKWCYIEDGSKEEDEAIKEKEKENGTLKSKEIEIGQEKNGGTSNANAETETIGQPSATHETTSRPTQTNAKPKSLSMSTQTIVRSVVHAPTNVRYVTFSKSTQTTQKLSRSTQTIFTSGVLKPVHTNVNSENQNPAQTNVKPQTHSKYTQTNVRLVPKRPAQKPETISKSTQTKITSVALSRPEQTKSSSGTRAKSVAVTHRVDSQTSASPARDMRPIANDDTFVLPDKVLAFKTPASNLDNYPNPFKLMKMKNNPIYKEHFAYLCSVLSLFQALEMTHDSIDYHFRVYAHIGNLEEFYIRANWEKEFWENIKIDVVFSSIDLYFDTLKYFQPFFSTSRFIFNIDADVYRSEFSIIRNLSELDKIENLILHHIRFDDIGASLLADSLLKFDAINSLDLFGILGISRY</sequence>
<feature type="domain" description="Vacuolar protein 14 C-terminal Fig4-binding" evidence="6">
    <location>
        <begin position="354"/>
        <end position="536"/>
    </location>
</feature>
<comment type="similarity">
    <text evidence="2">Belongs to the VAC14 family.</text>
</comment>
<dbReference type="GO" id="GO:0006661">
    <property type="term" value="P:phosphatidylinositol biosynthetic process"/>
    <property type="evidence" value="ECO:0007669"/>
    <property type="project" value="InterPro"/>
</dbReference>
<dbReference type="PANTHER" id="PTHR16023:SF0">
    <property type="entry name" value="PROTEIN VAC14 HOMOLOG"/>
    <property type="match status" value="1"/>
</dbReference>